<dbReference type="SUPFAM" id="SSF47473">
    <property type="entry name" value="EF-hand"/>
    <property type="match status" value="1"/>
</dbReference>
<dbReference type="PROSITE" id="PS50222">
    <property type="entry name" value="EF_HAND_2"/>
    <property type="match status" value="1"/>
</dbReference>
<evidence type="ECO:0000259" key="3">
    <source>
        <dbReference type="PROSITE" id="PS50222"/>
    </source>
</evidence>
<dbReference type="CDD" id="cd00051">
    <property type="entry name" value="EFh"/>
    <property type="match status" value="1"/>
</dbReference>
<keyword evidence="1" id="KW-0677">Repeat</keyword>
<dbReference type="InterPro" id="IPR018247">
    <property type="entry name" value="EF_Hand_1_Ca_BS"/>
</dbReference>
<evidence type="ECO:0000313" key="4">
    <source>
        <dbReference type="EMBL" id="KAJ8504347.1"/>
    </source>
</evidence>
<keyword evidence="5" id="KW-1185">Reference proteome</keyword>
<accession>A0AAV8RIM0</accession>
<dbReference type="InterPro" id="IPR050145">
    <property type="entry name" value="Centrin_CML-like"/>
</dbReference>
<protein>
    <recommendedName>
        <fullName evidence="3">EF-hand domain-containing protein</fullName>
    </recommendedName>
</protein>
<comment type="caution">
    <text evidence="4">The sequence shown here is derived from an EMBL/GenBank/DDBJ whole genome shotgun (WGS) entry which is preliminary data.</text>
</comment>
<name>A0AAV8RIM0_ENSVE</name>
<reference evidence="4 5" key="1">
    <citation type="submission" date="2022-12" db="EMBL/GenBank/DDBJ databases">
        <title>Chromosome-scale assembly of the Ensete ventricosum genome.</title>
        <authorList>
            <person name="Dussert Y."/>
            <person name="Stocks J."/>
            <person name="Wendawek A."/>
            <person name="Woldeyes F."/>
            <person name="Nichols R.A."/>
            <person name="Borrell J.S."/>
        </authorList>
    </citation>
    <scope>NUCLEOTIDE SEQUENCE [LARGE SCALE GENOMIC DNA]</scope>
    <source>
        <strain evidence="5">cv. Maze</strain>
        <tissue evidence="4">Seeds</tissue>
    </source>
</reference>
<gene>
    <name evidence="4" type="ORF">OPV22_005233</name>
</gene>
<dbReference type="EMBL" id="JAQQAF010000002">
    <property type="protein sequence ID" value="KAJ8504347.1"/>
    <property type="molecule type" value="Genomic_DNA"/>
</dbReference>
<dbReference type="AlphaFoldDB" id="A0AAV8RIM0"/>
<feature type="domain" description="EF-hand" evidence="3">
    <location>
        <begin position="14"/>
        <end position="49"/>
    </location>
</feature>
<evidence type="ECO:0000313" key="5">
    <source>
        <dbReference type="Proteomes" id="UP001222027"/>
    </source>
</evidence>
<dbReference type="GO" id="GO:0005509">
    <property type="term" value="F:calcium ion binding"/>
    <property type="evidence" value="ECO:0007669"/>
    <property type="project" value="InterPro"/>
</dbReference>
<dbReference type="Pfam" id="PF13202">
    <property type="entry name" value="EF-hand_5"/>
    <property type="match status" value="2"/>
</dbReference>
<evidence type="ECO:0000256" key="1">
    <source>
        <dbReference type="ARBA" id="ARBA00022737"/>
    </source>
</evidence>
<dbReference type="InterPro" id="IPR002048">
    <property type="entry name" value="EF_hand_dom"/>
</dbReference>
<dbReference type="PANTHER" id="PTHR23050">
    <property type="entry name" value="CALCIUM BINDING PROTEIN"/>
    <property type="match status" value="1"/>
</dbReference>
<dbReference type="Gene3D" id="1.10.238.10">
    <property type="entry name" value="EF-hand"/>
    <property type="match status" value="1"/>
</dbReference>
<keyword evidence="2" id="KW-0106">Calcium</keyword>
<dbReference type="InterPro" id="IPR011992">
    <property type="entry name" value="EF-hand-dom_pair"/>
</dbReference>
<dbReference type="SMART" id="SM00054">
    <property type="entry name" value="EFh"/>
    <property type="match status" value="2"/>
</dbReference>
<sequence length="99" mass="11796">MAFMRGHLLPQKEMTAGEFRAWLRQFDADGDGRISREELQRALRSLHTWFAWWKARAAMKEADVNRNGVIEEEEEEEMGRLIAYANERLRIKIYEYDSC</sequence>
<dbReference type="PROSITE" id="PS00018">
    <property type="entry name" value="EF_HAND_1"/>
    <property type="match status" value="1"/>
</dbReference>
<dbReference type="Proteomes" id="UP001222027">
    <property type="component" value="Unassembled WGS sequence"/>
</dbReference>
<evidence type="ECO:0000256" key="2">
    <source>
        <dbReference type="ARBA" id="ARBA00022837"/>
    </source>
</evidence>
<proteinExistence type="predicted"/>
<organism evidence="4 5">
    <name type="scientific">Ensete ventricosum</name>
    <name type="common">Abyssinian banana</name>
    <name type="synonym">Musa ensete</name>
    <dbReference type="NCBI Taxonomy" id="4639"/>
    <lineage>
        <taxon>Eukaryota</taxon>
        <taxon>Viridiplantae</taxon>
        <taxon>Streptophyta</taxon>
        <taxon>Embryophyta</taxon>
        <taxon>Tracheophyta</taxon>
        <taxon>Spermatophyta</taxon>
        <taxon>Magnoliopsida</taxon>
        <taxon>Liliopsida</taxon>
        <taxon>Zingiberales</taxon>
        <taxon>Musaceae</taxon>
        <taxon>Ensete</taxon>
    </lineage>
</organism>